<keyword evidence="5" id="KW-0863">Zinc-finger</keyword>
<dbReference type="RefSeq" id="XP_070864816.1">
    <property type="nucleotide sequence ID" value="XM_071012042.1"/>
</dbReference>
<feature type="region of interest" description="Disordered" evidence="8">
    <location>
        <begin position="203"/>
        <end position="266"/>
    </location>
</feature>
<feature type="compositionally biased region" description="Polar residues" evidence="8">
    <location>
        <begin position="222"/>
        <end position="237"/>
    </location>
</feature>
<dbReference type="Pfam" id="PF22379">
    <property type="entry name" value="OB_MCM10"/>
    <property type="match status" value="1"/>
</dbReference>
<dbReference type="Gene3D" id="2.40.50.140">
    <property type="entry name" value="Nucleic acid-binding proteins"/>
    <property type="match status" value="1"/>
</dbReference>
<feature type="region of interest" description="Disordered" evidence="8">
    <location>
        <begin position="1"/>
        <end position="65"/>
    </location>
</feature>
<keyword evidence="4" id="KW-0479">Metal-binding</keyword>
<feature type="domain" description="MCM10 OB-fold" evidence="10">
    <location>
        <begin position="349"/>
        <end position="471"/>
    </location>
</feature>
<proteinExistence type="inferred from homology"/>
<dbReference type="InterPro" id="IPR015408">
    <property type="entry name" value="Znf_Mcm10/DnaG"/>
</dbReference>
<feature type="compositionally biased region" description="Low complexity" evidence="8">
    <location>
        <begin position="30"/>
        <end position="47"/>
    </location>
</feature>
<evidence type="ECO:0008006" key="13">
    <source>
        <dbReference type="Google" id="ProtNLM"/>
    </source>
</evidence>
<evidence type="ECO:0000256" key="6">
    <source>
        <dbReference type="ARBA" id="ARBA00022833"/>
    </source>
</evidence>
<feature type="compositionally biased region" description="Gly residues" evidence="8">
    <location>
        <begin position="111"/>
        <end position="123"/>
    </location>
</feature>
<comment type="subcellular location">
    <subcellularLocation>
        <location evidence="1">Nucleus</location>
    </subcellularLocation>
</comment>
<accession>A0ABR4D7R9</accession>
<dbReference type="PANTHER" id="PTHR13454">
    <property type="entry name" value="PROTEIN MCM10 HOMOLOG"/>
    <property type="match status" value="1"/>
</dbReference>
<evidence type="ECO:0000256" key="3">
    <source>
        <dbReference type="ARBA" id="ARBA00022705"/>
    </source>
</evidence>
<evidence type="ECO:0000313" key="11">
    <source>
        <dbReference type="EMBL" id="KAL2266089.1"/>
    </source>
</evidence>
<organism evidence="11 12">
    <name type="scientific">Remersonia thermophila</name>
    <dbReference type="NCBI Taxonomy" id="72144"/>
    <lineage>
        <taxon>Eukaryota</taxon>
        <taxon>Fungi</taxon>
        <taxon>Dikarya</taxon>
        <taxon>Ascomycota</taxon>
        <taxon>Pezizomycotina</taxon>
        <taxon>Sordariomycetes</taxon>
        <taxon>Sordariomycetidae</taxon>
        <taxon>Sordariales</taxon>
        <taxon>Sordariales incertae sedis</taxon>
        <taxon>Remersonia</taxon>
    </lineage>
</organism>
<keyword evidence="7" id="KW-0539">Nucleus</keyword>
<feature type="domain" description="Zinc finger Mcm10/DnaG-type" evidence="9">
    <location>
        <begin position="496"/>
        <end position="541"/>
    </location>
</feature>
<feature type="region of interest" description="Disordered" evidence="8">
    <location>
        <begin position="154"/>
        <end position="178"/>
    </location>
</feature>
<dbReference type="GeneID" id="98126686"/>
<dbReference type="InterPro" id="IPR055065">
    <property type="entry name" value="OB_MCM10"/>
</dbReference>
<comment type="similarity">
    <text evidence="2">Belongs to the MCM10 family.</text>
</comment>
<feature type="region of interest" description="Disordered" evidence="8">
    <location>
        <begin position="639"/>
        <end position="722"/>
    </location>
</feature>
<feature type="compositionally biased region" description="Basic residues" evidence="8">
    <location>
        <begin position="824"/>
        <end position="834"/>
    </location>
</feature>
<evidence type="ECO:0000259" key="10">
    <source>
        <dbReference type="Pfam" id="PF22379"/>
    </source>
</evidence>
<feature type="compositionally biased region" description="Basic and acidic residues" evidence="8">
    <location>
        <begin position="20"/>
        <end position="29"/>
    </location>
</feature>
<evidence type="ECO:0000256" key="5">
    <source>
        <dbReference type="ARBA" id="ARBA00022771"/>
    </source>
</evidence>
<sequence>MAAQWPPKSPHDVLMSTPSGREKLRRMAERSSPSPSPSRLRSSRSIPAFASRSATAGADDELFDGMDLDDEEDEETLQLKLQAIQAKLRLKKLQAAKAARKATAELRSAGAGTGIRTGTGIGTGTADAGEKHEGIPLQSKLAAVAAVRDRMERDASRDLVQVPASPVRNLRPGSDVQTSPQRVLLGIDKGLKGADVSLKRAPSRTTLNASRQGERLGGYLRRTNSTVSSSQESTRPLSFNERLAQARSEETARQERRDRAQKARSTAFAVTRQEMEEYKAKAQDVPELPSRPQEYTREQILASVGKPPGLARSNTDPGLRSTQPSSAGNSFTASFTGSPGGSEPAIEPYSGLQLSKRILPHNVLARAVSGKKVYLLKDLLRQVKAPDWSFPDDETDVVVFAIVATKSEPRSHRPGPGTEGKQQDRGKYMVITLVDLEFEVELFLFNSGFERFWKLTPGTVVAILNPGILPPPPGREATNRFGLVINSDDDTILEIGNARDIGYCKSVRKDGTYCNSWVNAKRTEFCEFHTNQAVRKARSSRLELSSSAGFGSDSGPRSRADTAGRRLQHGGSGGAAAAVAAARYDRFTQSSYFVSFGLRGTDPDDERLTGIADRREREEAIKRRLAQREKERDMARRLAEAGTGAGRDYMTRAATRSTAAATTTTTTTTGTNGTTLGSSFSSAITTTSSFSSAIPPSSSATTSASFSFGDSQPQPQQPQRRDARALGLVGRRTAEQAKISLAAPLSTTQNGMAPGRSGPPLLRPGAPRWDGAPGWRPSWRGCGRGAARRDAGSVRVEHLRRVGAATGHPGRPRHPLPEPGGRLVGRRREQRRVGRPLAHPLAGDKSPVRKKTRFLTDKGIREAGRESLGEPLSAAAKMRREVVLDLDDDDDLIVVP</sequence>
<dbReference type="InterPro" id="IPR012340">
    <property type="entry name" value="NA-bd_OB-fold"/>
</dbReference>
<keyword evidence="3" id="KW-0235">DNA replication</keyword>
<keyword evidence="6" id="KW-0862">Zinc</keyword>
<feature type="region of interest" description="Disordered" evidence="8">
    <location>
        <begin position="545"/>
        <end position="571"/>
    </location>
</feature>
<evidence type="ECO:0000256" key="2">
    <source>
        <dbReference type="ARBA" id="ARBA00009679"/>
    </source>
</evidence>
<evidence type="ECO:0000256" key="1">
    <source>
        <dbReference type="ARBA" id="ARBA00004123"/>
    </source>
</evidence>
<evidence type="ECO:0000256" key="8">
    <source>
        <dbReference type="SAM" id="MobiDB-lite"/>
    </source>
</evidence>
<evidence type="ECO:0000256" key="7">
    <source>
        <dbReference type="ARBA" id="ARBA00023242"/>
    </source>
</evidence>
<feature type="region of interest" description="Disordered" evidence="8">
    <location>
        <begin position="304"/>
        <end position="347"/>
    </location>
</feature>
<feature type="compositionally biased region" description="Polar residues" evidence="8">
    <location>
        <begin position="312"/>
        <end position="337"/>
    </location>
</feature>
<feature type="compositionally biased region" description="Basic and acidic residues" evidence="8">
    <location>
        <begin position="247"/>
        <end position="261"/>
    </location>
</feature>
<name>A0ABR4D7R9_9PEZI</name>
<reference evidence="11 12" key="1">
    <citation type="journal article" date="2024" name="Commun. Biol.">
        <title>Comparative genomic analysis of thermophilic fungi reveals convergent evolutionary adaptations and gene losses.</title>
        <authorList>
            <person name="Steindorff A.S."/>
            <person name="Aguilar-Pontes M.V."/>
            <person name="Robinson A.J."/>
            <person name="Andreopoulos B."/>
            <person name="LaButti K."/>
            <person name="Kuo A."/>
            <person name="Mondo S."/>
            <person name="Riley R."/>
            <person name="Otillar R."/>
            <person name="Haridas S."/>
            <person name="Lipzen A."/>
            <person name="Grimwood J."/>
            <person name="Schmutz J."/>
            <person name="Clum A."/>
            <person name="Reid I.D."/>
            <person name="Moisan M.C."/>
            <person name="Butler G."/>
            <person name="Nguyen T.T.M."/>
            <person name="Dewar K."/>
            <person name="Conant G."/>
            <person name="Drula E."/>
            <person name="Henrissat B."/>
            <person name="Hansel C."/>
            <person name="Singer S."/>
            <person name="Hutchinson M.I."/>
            <person name="de Vries R.P."/>
            <person name="Natvig D.O."/>
            <person name="Powell A.J."/>
            <person name="Tsang A."/>
            <person name="Grigoriev I.V."/>
        </authorList>
    </citation>
    <scope>NUCLEOTIDE SEQUENCE [LARGE SCALE GENOMIC DNA]</scope>
    <source>
        <strain evidence="11 12">ATCC 22073</strain>
    </source>
</reference>
<feature type="compositionally biased region" description="Basic and acidic residues" evidence="8">
    <location>
        <begin position="787"/>
        <end position="800"/>
    </location>
</feature>
<protein>
    <recommendedName>
        <fullName evidence="13">Zinc finger Mcm10/DnaG-type domain-containing protein</fullName>
    </recommendedName>
</protein>
<evidence type="ECO:0000313" key="12">
    <source>
        <dbReference type="Proteomes" id="UP001600064"/>
    </source>
</evidence>
<evidence type="ECO:0000256" key="4">
    <source>
        <dbReference type="ARBA" id="ARBA00022723"/>
    </source>
</evidence>
<dbReference type="Pfam" id="PF09329">
    <property type="entry name" value="zf-primase"/>
    <property type="match status" value="1"/>
</dbReference>
<keyword evidence="12" id="KW-1185">Reference proteome</keyword>
<dbReference type="Proteomes" id="UP001600064">
    <property type="component" value="Unassembled WGS sequence"/>
</dbReference>
<gene>
    <name evidence="11" type="ORF">VTJ83DRAFT_5441</name>
</gene>
<evidence type="ECO:0000259" key="9">
    <source>
        <dbReference type="Pfam" id="PF09329"/>
    </source>
</evidence>
<feature type="region of interest" description="Disordered" evidence="8">
    <location>
        <begin position="104"/>
        <end position="134"/>
    </location>
</feature>
<feature type="region of interest" description="Disordered" evidence="8">
    <location>
        <begin position="769"/>
        <end position="850"/>
    </location>
</feature>
<feature type="compositionally biased region" description="Low complexity" evidence="8">
    <location>
        <begin position="651"/>
        <end position="718"/>
    </location>
</feature>
<comment type="caution">
    <text evidence="11">The sequence shown here is derived from an EMBL/GenBank/DDBJ whole genome shotgun (WGS) entry which is preliminary data.</text>
</comment>
<dbReference type="InterPro" id="IPR040184">
    <property type="entry name" value="Mcm10"/>
</dbReference>
<dbReference type="EMBL" id="JAZGUE010000005">
    <property type="protein sequence ID" value="KAL2266089.1"/>
    <property type="molecule type" value="Genomic_DNA"/>
</dbReference>
<dbReference type="PANTHER" id="PTHR13454:SF11">
    <property type="entry name" value="PROTEIN MCM10 HOMOLOG"/>
    <property type="match status" value="1"/>
</dbReference>